<evidence type="ECO:0000259" key="4">
    <source>
        <dbReference type="Pfam" id="PF12849"/>
    </source>
</evidence>
<dbReference type="EMBL" id="CP062983">
    <property type="protein sequence ID" value="QPC84366.1"/>
    <property type="molecule type" value="Genomic_DNA"/>
</dbReference>
<proteinExistence type="predicted"/>
<dbReference type="InterPro" id="IPR024370">
    <property type="entry name" value="PBP_domain"/>
</dbReference>
<evidence type="ECO:0000256" key="1">
    <source>
        <dbReference type="ARBA" id="ARBA00022729"/>
    </source>
</evidence>
<keyword evidence="1 3" id="KW-0732">Signal</keyword>
<dbReference type="InterPro" id="IPR050811">
    <property type="entry name" value="Phosphate_ABC_transporter"/>
</dbReference>
<dbReference type="RefSeq" id="WP_195172429.1">
    <property type="nucleotide sequence ID" value="NZ_CP062983.1"/>
</dbReference>
<protein>
    <submittedName>
        <fullName evidence="5">Substrate-binding domain-containing protein</fullName>
    </submittedName>
</protein>
<dbReference type="Pfam" id="PF12849">
    <property type="entry name" value="PBP_like_2"/>
    <property type="match status" value="1"/>
</dbReference>
<feature type="signal peptide" evidence="3">
    <location>
        <begin position="1"/>
        <end position="19"/>
    </location>
</feature>
<evidence type="ECO:0000313" key="6">
    <source>
        <dbReference type="Proteomes" id="UP000594468"/>
    </source>
</evidence>
<reference evidence="5 6" key="1">
    <citation type="submission" date="2020-02" db="EMBL/GenBank/DDBJ databases">
        <authorList>
            <person name="Zheng R.K."/>
            <person name="Sun C.M."/>
        </authorList>
    </citation>
    <scope>NUCLEOTIDE SEQUENCE [LARGE SCALE GENOMIC DNA]</scope>
    <source>
        <strain evidence="6">rifampicinis</strain>
    </source>
</reference>
<evidence type="ECO:0000313" key="5">
    <source>
        <dbReference type="EMBL" id="QPC84366.1"/>
    </source>
</evidence>
<sequence>MRRLIAIICLMLLPGLAVAQGLPPVDPAVYVGDILISGSETLHPLTQRMISGFQTAGAQGQIIVNTSSTNDAMIRFCNGELDIVQADREPTADEMNACSAANRNPVVMPIAADAVVVAVSQDNPVLNNATLEEIQQLFGGAVSWSQVQPSWPEQPINRLLPGMESDTFATFVDVVFSGDQRTPVTAVGARFHDDLNALFTALQNDPYAVGILPASFANRNIGALRIVGINGVSPTSDNVSSGVYPMSRQLYLISHAAQMQQQQHVAAFLNYYISSAPEQIAALGYYPVDLSVARERWLQAAQDLPTTLPQPEVVTEPTEEPLPDAQVAEEPTLEPTEEVLDPEEEAALDALQILADARADMELFAVNLFGVERPEGWNGGLNTEDAQLSLLIRLDLELLAANAIGTDTRPDGWFGAVASTPYAIARDIRHDLELLADDIYALGERPTGWVGPSDALMRCNRDTQALVGLLTNGGFFTPTANPATLTYCDDVAREASVFSETMLLNKVDTALFTQQAILAGGGSFAGSTTITSDFAVGFYDRNANYRGGVIPNGTPVTPRARSYADFSNMMLVEGEGFMLYIEYINTPLTSDEFYSLGDASLTGFETYCDTRWCR</sequence>
<evidence type="ECO:0000256" key="2">
    <source>
        <dbReference type="SAM" id="MobiDB-lite"/>
    </source>
</evidence>
<dbReference type="Proteomes" id="UP000594468">
    <property type="component" value="Chromosome"/>
</dbReference>
<dbReference type="AlphaFoldDB" id="A0A7S8ECC7"/>
<organism evidence="5 6">
    <name type="scientific">Phototrophicus methaneseepsis</name>
    <dbReference type="NCBI Taxonomy" id="2710758"/>
    <lineage>
        <taxon>Bacteria</taxon>
        <taxon>Bacillati</taxon>
        <taxon>Chloroflexota</taxon>
        <taxon>Candidatus Thermofontia</taxon>
        <taxon>Phototrophicales</taxon>
        <taxon>Phototrophicaceae</taxon>
        <taxon>Phototrophicus</taxon>
    </lineage>
</organism>
<dbReference type="Gene3D" id="3.40.190.10">
    <property type="entry name" value="Periplasmic binding protein-like II"/>
    <property type="match status" value="2"/>
</dbReference>
<name>A0A7S8ECC7_9CHLR</name>
<feature type="chain" id="PRO_5032989607" evidence="3">
    <location>
        <begin position="20"/>
        <end position="614"/>
    </location>
</feature>
<gene>
    <name evidence="5" type="ORF">G4Y79_08320</name>
</gene>
<feature type="region of interest" description="Disordered" evidence="2">
    <location>
        <begin position="308"/>
        <end position="331"/>
    </location>
</feature>
<feature type="domain" description="PBP" evidence="4">
    <location>
        <begin position="31"/>
        <end position="275"/>
    </location>
</feature>
<dbReference type="PANTHER" id="PTHR30570">
    <property type="entry name" value="PERIPLASMIC PHOSPHATE BINDING COMPONENT OF PHOSPHATE ABC TRANSPORTER"/>
    <property type="match status" value="1"/>
</dbReference>
<accession>A0A7S8ECC7</accession>
<dbReference type="KEGG" id="pmet:G4Y79_08320"/>
<keyword evidence="6" id="KW-1185">Reference proteome</keyword>
<dbReference type="SUPFAM" id="SSF53850">
    <property type="entry name" value="Periplasmic binding protein-like II"/>
    <property type="match status" value="1"/>
</dbReference>
<dbReference type="PANTHER" id="PTHR30570:SF1">
    <property type="entry name" value="PHOSPHATE-BINDING PROTEIN PSTS"/>
    <property type="match status" value="1"/>
</dbReference>
<evidence type="ECO:0000256" key="3">
    <source>
        <dbReference type="SAM" id="SignalP"/>
    </source>
</evidence>